<accession>L0DFU0</accession>
<dbReference type="Proteomes" id="UP000010798">
    <property type="component" value="Chromosome"/>
</dbReference>
<dbReference type="AlphaFoldDB" id="L0DFU0"/>
<dbReference type="EMBL" id="CP003364">
    <property type="protein sequence ID" value="AGA28127.1"/>
    <property type="molecule type" value="Genomic_DNA"/>
</dbReference>
<evidence type="ECO:0000256" key="2">
    <source>
        <dbReference type="ARBA" id="ARBA00022679"/>
    </source>
</evidence>
<keyword evidence="6" id="KW-1185">Reference proteome</keyword>
<proteinExistence type="predicted"/>
<organism evidence="5 6">
    <name type="scientific">Singulisphaera acidiphila (strain ATCC BAA-1392 / DSM 18658 / VKM B-2454 / MOB10)</name>
    <dbReference type="NCBI Taxonomy" id="886293"/>
    <lineage>
        <taxon>Bacteria</taxon>
        <taxon>Pseudomonadati</taxon>
        <taxon>Planctomycetota</taxon>
        <taxon>Planctomycetia</taxon>
        <taxon>Isosphaerales</taxon>
        <taxon>Isosphaeraceae</taxon>
        <taxon>Singulisphaera</taxon>
    </lineage>
</organism>
<evidence type="ECO:0000259" key="4">
    <source>
        <dbReference type="Pfam" id="PF13579"/>
    </source>
</evidence>
<dbReference type="KEGG" id="saci:Sinac_3899"/>
<dbReference type="InterPro" id="IPR001296">
    <property type="entry name" value="Glyco_trans_1"/>
</dbReference>
<name>L0DFU0_SINAD</name>
<dbReference type="Pfam" id="PF00534">
    <property type="entry name" value="Glycos_transf_1"/>
    <property type="match status" value="1"/>
</dbReference>
<dbReference type="STRING" id="886293.Sinac_3899"/>
<dbReference type="eggNOG" id="COG0438">
    <property type="taxonomic scope" value="Bacteria"/>
</dbReference>
<dbReference type="GO" id="GO:0016757">
    <property type="term" value="F:glycosyltransferase activity"/>
    <property type="evidence" value="ECO:0007669"/>
    <property type="project" value="UniProtKB-KW"/>
</dbReference>
<dbReference type="PANTHER" id="PTHR12526">
    <property type="entry name" value="GLYCOSYLTRANSFERASE"/>
    <property type="match status" value="1"/>
</dbReference>
<dbReference type="Gene3D" id="3.40.50.2000">
    <property type="entry name" value="Glycogen Phosphorylase B"/>
    <property type="match status" value="2"/>
</dbReference>
<gene>
    <name evidence="5" type="ordered locus">Sinac_3899</name>
</gene>
<sequence>MRVTLVNSSLAGGGAERVMATMANFWARKGWSVTLLTLSGAEAPDFYEVDPAVHRRRLGIAGASSSLIGGLRMNLTRMRVLRRSIRESRPDVVISFQNQTNVLVLLCCLGLKLPVIVSERSDPFCSKISRTWRLLRQVFYPLAACIVLQTDSVRAYFGRRVRRKAKVIPNPVEHVNDPGKAVEAGPGREGRVLATAGRLNEVKGFDLLIRAFASVVAAHPDWTLVIWGEGPIRDDLEALRDQLGLGDRVRLPGATKMLAAKLRDADLYVLSSRHEGFPNVLCEAMALGLPVVSFDCPSGPRHIVRDGVDGVLVPAKDVDALAAVLSRLMADDKERNRLAARAPEVLERFALKVVMGLWEEAIHGVSGRKPVAREVPA</sequence>
<keyword evidence="1" id="KW-0328">Glycosyltransferase</keyword>
<protein>
    <submittedName>
        <fullName evidence="5">Glycosyltransferase</fullName>
    </submittedName>
</protein>
<dbReference type="SUPFAM" id="SSF53756">
    <property type="entry name" value="UDP-Glycosyltransferase/glycogen phosphorylase"/>
    <property type="match status" value="1"/>
</dbReference>
<evidence type="ECO:0000313" key="6">
    <source>
        <dbReference type="Proteomes" id="UP000010798"/>
    </source>
</evidence>
<feature type="domain" description="Glycosyltransferase subfamily 4-like N-terminal" evidence="4">
    <location>
        <begin position="13"/>
        <end position="170"/>
    </location>
</feature>
<dbReference type="RefSeq" id="WP_015247261.1">
    <property type="nucleotide sequence ID" value="NC_019892.1"/>
</dbReference>
<feature type="domain" description="Glycosyl transferase family 1" evidence="3">
    <location>
        <begin position="190"/>
        <end position="344"/>
    </location>
</feature>
<dbReference type="OrthoDB" id="9781413at2"/>
<reference evidence="5 6" key="1">
    <citation type="submission" date="2012-02" db="EMBL/GenBank/DDBJ databases">
        <title>Complete sequence of chromosome of Singulisphaera acidiphila DSM 18658.</title>
        <authorList>
            <consortium name="US DOE Joint Genome Institute (JGI-PGF)"/>
            <person name="Lucas S."/>
            <person name="Copeland A."/>
            <person name="Lapidus A."/>
            <person name="Glavina del Rio T."/>
            <person name="Dalin E."/>
            <person name="Tice H."/>
            <person name="Bruce D."/>
            <person name="Goodwin L."/>
            <person name="Pitluck S."/>
            <person name="Peters L."/>
            <person name="Ovchinnikova G."/>
            <person name="Chertkov O."/>
            <person name="Kyrpides N."/>
            <person name="Mavromatis K."/>
            <person name="Ivanova N."/>
            <person name="Brettin T."/>
            <person name="Detter J.C."/>
            <person name="Han C."/>
            <person name="Larimer F."/>
            <person name="Land M."/>
            <person name="Hauser L."/>
            <person name="Markowitz V."/>
            <person name="Cheng J.-F."/>
            <person name="Hugenholtz P."/>
            <person name="Woyke T."/>
            <person name="Wu D."/>
            <person name="Tindall B."/>
            <person name="Pomrenke H."/>
            <person name="Brambilla E."/>
            <person name="Klenk H.-P."/>
            <person name="Eisen J.A."/>
        </authorList>
    </citation>
    <scope>NUCLEOTIDE SEQUENCE [LARGE SCALE GENOMIC DNA]</scope>
    <source>
        <strain evidence="6">ATCC BAA-1392 / DSM 18658 / VKM B-2454 / MOB10</strain>
    </source>
</reference>
<evidence type="ECO:0000259" key="3">
    <source>
        <dbReference type="Pfam" id="PF00534"/>
    </source>
</evidence>
<dbReference type="PANTHER" id="PTHR12526:SF510">
    <property type="entry name" value="D-INOSITOL 3-PHOSPHATE GLYCOSYLTRANSFERASE"/>
    <property type="match status" value="1"/>
</dbReference>
<evidence type="ECO:0000256" key="1">
    <source>
        <dbReference type="ARBA" id="ARBA00022676"/>
    </source>
</evidence>
<keyword evidence="2 5" id="KW-0808">Transferase</keyword>
<dbReference type="HOGENOM" id="CLU_009583_0_0_0"/>
<dbReference type="CDD" id="cd03820">
    <property type="entry name" value="GT4_AmsD-like"/>
    <property type="match status" value="1"/>
</dbReference>
<evidence type="ECO:0000313" key="5">
    <source>
        <dbReference type="EMBL" id="AGA28127.1"/>
    </source>
</evidence>
<dbReference type="InterPro" id="IPR028098">
    <property type="entry name" value="Glyco_trans_4-like_N"/>
</dbReference>
<dbReference type="Pfam" id="PF13579">
    <property type="entry name" value="Glyco_trans_4_4"/>
    <property type="match status" value="1"/>
</dbReference>